<keyword evidence="16 19" id="KW-0472">Membrane</keyword>
<keyword evidence="6" id="KW-0813">Transport</keyword>
<evidence type="ECO:0000256" key="10">
    <source>
        <dbReference type="ARBA" id="ARBA00022967"/>
    </source>
</evidence>
<dbReference type="PANTHER" id="PTHR46552">
    <property type="entry name" value="NADH-UBIQUINONE OXIDOREDUCTASE CHAIN 2"/>
    <property type="match status" value="1"/>
</dbReference>
<evidence type="ECO:0000256" key="1">
    <source>
        <dbReference type="ARBA" id="ARBA00003257"/>
    </source>
</evidence>
<keyword evidence="12 19" id="KW-1133">Transmembrane helix</keyword>
<geneLocation type="mitochondrion" evidence="21"/>
<evidence type="ECO:0000256" key="5">
    <source>
        <dbReference type="ARBA" id="ARBA00021008"/>
    </source>
</evidence>
<dbReference type="GO" id="GO:0008137">
    <property type="term" value="F:NADH dehydrogenase (ubiquinone) activity"/>
    <property type="evidence" value="ECO:0007669"/>
    <property type="project" value="UniProtKB-EC"/>
</dbReference>
<evidence type="ECO:0000256" key="12">
    <source>
        <dbReference type="ARBA" id="ARBA00022989"/>
    </source>
</evidence>
<evidence type="ECO:0000256" key="6">
    <source>
        <dbReference type="ARBA" id="ARBA00022448"/>
    </source>
</evidence>
<comment type="function">
    <text evidence="1">Core subunit of the mitochondrial membrane respiratory chain NADH dehydrogenase (Complex I) that is believed to belong to the minimal assembly required for catalysis. Complex I functions in the transfer of electrons from NADH to the respiratory chain. The immediate electron acceptor for the enzyme is believed to be ubiquinone.</text>
</comment>
<comment type="similarity">
    <text evidence="3">Belongs to the complex I subunit 2 family.</text>
</comment>
<evidence type="ECO:0000256" key="8">
    <source>
        <dbReference type="ARBA" id="ARBA00022692"/>
    </source>
</evidence>
<evidence type="ECO:0000256" key="4">
    <source>
        <dbReference type="ARBA" id="ARBA00012944"/>
    </source>
</evidence>
<dbReference type="InterPro" id="IPR001750">
    <property type="entry name" value="ND/Mrp_TM"/>
</dbReference>
<feature type="transmembrane region" description="Helical" evidence="19">
    <location>
        <begin position="263"/>
        <end position="284"/>
    </location>
</feature>
<dbReference type="Pfam" id="PF00361">
    <property type="entry name" value="Proton_antipo_M"/>
    <property type="match status" value="1"/>
</dbReference>
<evidence type="ECO:0000256" key="18">
    <source>
        <dbReference type="ARBA" id="ARBA00049551"/>
    </source>
</evidence>
<feature type="transmembrane region" description="Helical" evidence="19">
    <location>
        <begin position="229"/>
        <end position="251"/>
    </location>
</feature>
<proteinExistence type="inferred from homology"/>
<dbReference type="AlphaFoldDB" id="A0A6B9MYU0"/>
<organism evidence="21">
    <name type="scientific">Rodolia quadrimaculata</name>
    <dbReference type="NCBI Taxonomy" id="2678939"/>
    <lineage>
        <taxon>Eukaryota</taxon>
        <taxon>Metazoa</taxon>
        <taxon>Ecdysozoa</taxon>
        <taxon>Arthropoda</taxon>
        <taxon>Hexapoda</taxon>
        <taxon>Insecta</taxon>
        <taxon>Pterygota</taxon>
        <taxon>Neoptera</taxon>
        <taxon>Endopterygota</taxon>
        <taxon>Coleoptera</taxon>
        <taxon>Polyphaga</taxon>
        <taxon>Cucujiformia</taxon>
        <taxon>Coccinelloidea</taxon>
        <taxon>Coccinellidae</taxon>
        <taxon>Coccidulinae</taxon>
        <taxon>Noviini</taxon>
        <taxon>Rodolia</taxon>
    </lineage>
</organism>
<keyword evidence="8 19" id="KW-0812">Transmembrane</keyword>
<feature type="domain" description="NADH:quinone oxidoreductase/Mrp antiporter transmembrane" evidence="20">
    <location>
        <begin position="21"/>
        <end position="279"/>
    </location>
</feature>
<evidence type="ECO:0000256" key="3">
    <source>
        <dbReference type="ARBA" id="ARBA00007012"/>
    </source>
</evidence>
<feature type="transmembrane region" description="Helical" evidence="19">
    <location>
        <begin position="305"/>
        <end position="327"/>
    </location>
</feature>
<dbReference type="InterPro" id="IPR050175">
    <property type="entry name" value="Complex_I_Subunit_2"/>
</dbReference>
<dbReference type="GO" id="GO:0006120">
    <property type="term" value="P:mitochondrial electron transport, NADH to ubiquinone"/>
    <property type="evidence" value="ECO:0007669"/>
    <property type="project" value="TreeGrafter"/>
</dbReference>
<evidence type="ECO:0000256" key="13">
    <source>
        <dbReference type="ARBA" id="ARBA00023027"/>
    </source>
</evidence>
<gene>
    <name evidence="21" type="primary">nad2</name>
</gene>
<accession>A0A6B9MYU0</accession>
<keyword evidence="15 21" id="KW-0496">Mitochondrion</keyword>
<evidence type="ECO:0000256" key="2">
    <source>
        <dbReference type="ARBA" id="ARBA00004448"/>
    </source>
</evidence>
<evidence type="ECO:0000256" key="19">
    <source>
        <dbReference type="SAM" id="Phobius"/>
    </source>
</evidence>
<dbReference type="GO" id="GO:0005743">
    <property type="term" value="C:mitochondrial inner membrane"/>
    <property type="evidence" value="ECO:0007669"/>
    <property type="project" value="UniProtKB-SubCell"/>
</dbReference>
<protein>
    <recommendedName>
        <fullName evidence="5">NADH-ubiquinone oxidoreductase chain 2</fullName>
        <ecNumber evidence="4">7.1.1.2</ecNumber>
    </recommendedName>
    <alternativeName>
        <fullName evidence="17">NADH dehydrogenase subunit 2</fullName>
    </alternativeName>
</protein>
<dbReference type="EMBL" id="MN053055">
    <property type="protein sequence ID" value="QHD19765.1"/>
    <property type="molecule type" value="Genomic_DNA"/>
</dbReference>
<reference evidence="21" key="1">
    <citation type="journal article" date="2019" name="Int. J. Biol. Macromol.">
        <title>The mitochondrial genomes of ladybird beetles and implications for evolution and phylogeny.</title>
        <authorList>
            <person name="Song N."/>
            <person name="Li X."/>
            <person name="Yin X."/>
            <person name="Li X."/>
            <person name="Xi Y."/>
        </authorList>
    </citation>
    <scope>NUCLEOTIDE SEQUENCE</scope>
</reference>
<evidence type="ECO:0000256" key="15">
    <source>
        <dbReference type="ARBA" id="ARBA00023128"/>
    </source>
</evidence>
<evidence type="ECO:0000259" key="20">
    <source>
        <dbReference type="Pfam" id="PF00361"/>
    </source>
</evidence>
<feature type="transmembrane region" description="Helical" evidence="19">
    <location>
        <begin position="55"/>
        <end position="77"/>
    </location>
</feature>
<evidence type="ECO:0000256" key="11">
    <source>
        <dbReference type="ARBA" id="ARBA00022982"/>
    </source>
</evidence>
<feature type="transmembrane region" description="Helical" evidence="19">
    <location>
        <begin position="6"/>
        <end position="34"/>
    </location>
</feature>
<comment type="subcellular location">
    <subcellularLocation>
        <location evidence="2">Mitochondrion inner membrane</location>
        <topology evidence="2">Multi-pass membrane protein</topology>
    </subcellularLocation>
</comment>
<dbReference type="PANTHER" id="PTHR46552:SF1">
    <property type="entry name" value="NADH-UBIQUINONE OXIDOREDUCTASE CHAIN 2"/>
    <property type="match status" value="1"/>
</dbReference>
<evidence type="ECO:0000256" key="17">
    <source>
        <dbReference type="ARBA" id="ARBA00031028"/>
    </source>
</evidence>
<keyword evidence="9" id="KW-0999">Mitochondrion inner membrane</keyword>
<keyword evidence="11" id="KW-0249">Electron transport</keyword>
<feature type="transmembrane region" description="Helical" evidence="19">
    <location>
        <begin position="89"/>
        <end position="108"/>
    </location>
</feature>
<name>A0A6B9MYU0_9CUCU</name>
<evidence type="ECO:0000313" key="21">
    <source>
        <dbReference type="EMBL" id="QHD19765.1"/>
    </source>
</evidence>
<evidence type="ECO:0000256" key="7">
    <source>
        <dbReference type="ARBA" id="ARBA00022660"/>
    </source>
</evidence>
<keyword evidence="10" id="KW-1278">Translocase</keyword>
<dbReference type="EC" id="7.1.1.2" evidence="4"/>
<keyword evidence="14" id="KW-0830">Ubiquinone</keyword>
<keyword evidence="7" id="KW-0679">Respiratory chain</keyword>
<evidence type="ECO:0000256" key="9">
    <source>
        <dbReference type="ARBA" id="ARBA00022792"/>
    </source>
</evidence>
<evidence type="ECO:0000256" key="14">
    <source>
        <dbReference type="ARBA" id="ARBA00023075"/>
    </source>
</evidence>
<comment type="catalytic activity">
    <reaction evidence="18">
        <text>a ubiquinone + NADH + 5 H(+)(in) = a ubiquinol + NAD(+) + 4 H(+)(out)</text>
        <dbReference type="Rhea" id="RHEA:29091"/>
        <dbReference type="Rhea" id="RHEA-COMP:9565"/>
        <dbReference type="Rhea" id="RHEA-COMP:9566"/>
        <dbReference type="ChEBI" id="CHEBI:15378"/>
        <dbReference type="ChEBI" id="CHEBI:16389"/>
        <dbReference type="ChEBI" id="CHEBI:17976"/>
        <dbReference type="ChEBI" id="CHEBI:57540"/>
        <dbReference type="ChEBI" id="CHEBI:57945"/>
        <dbReference type="EC" id="7.1.1.2"/>
    </reaction>
</comment>
<feature type="transmembrane region" description="Helical" evidence="19">
    <location>
        <begin position="141"/>
        <end position="161"/>
    </location>
</feature>
<keyword evidence="13" id="KW-0520">NAD</keyword>
<feature type="transmembrane region" description="Helical" evidence="19">
    <location>
        <begin position="168"/>
        <end position="186"/>
    </location>
</feature>
<evidence type="ECO:0000256" key="16">
    <source>
        <dbReference type="ARBA" id="ARBA00023136"/>
    </source>
</evidence>
<feature type="transmembrane region" description="Helical" evidence="19">
    <location>
        <begin position="192"/>
        <end position="217"/>
    </location>
</feature>
<sequence>MFKILFFNLLIMGTLISISSFNWLGMWMGLELNLLSFIPLMMTNNNLTSEASLKYFIIQVFASMLIISSFLINSSFYPLIDSFNNNTQLILNTGFLLKMGAAPFHFWFPEIIEGLDWLLTLTLLTWQKIAPMILISYNSNFILLIFSIFSCLIVSSINGWNQTSMKKILTFSSINHIGWMLALLLINQSIWLIYFLFYTLLTFSLILIFNLFNITFLNQIIKMMNNNKLLKLSFFLIFFSLGGLPPFMGFLPKWIAMFNLMQSQYIFLIFFMVTLTLLTLYYYIRTMLQALLLTNQSKPMFNSTNYFMAYMLNFFNFSLLISFTFMMNQL</sequence>